<comment type="caution">
    <text evidence="3">The sequence shown here is derived from an EMBL/GenBank/DDBJ whole genome shotgun (WGS) entry which is preliminary data.</text>
</comment>
<protein>
    <recommendedName>
        <fullName evidence="2">DUF6699 domain-containing protein</fullName>
    </recommendedName>
</protein>
<dbReference type="InterPro" id="IPR046522">
    <property type="entry name" value="DUF6699"/>
</dbReference>
<feature type="compositionally biased region" description="Basic and acidic residues" evidence="1">
    <location>
        <begin position="180"/>
        <end position="193"/>
    </location>
</feature>
<dbReference type="Proteomes" id="UP001222325">
    <property type="component" value="Unassembled WGS sequence"/>
</dbReference>
<dbReference type="AlphaFoldDB" id="A0AAD6TWQ4"/>
<keyword evidence="4" id="KW-1185">Reference proteome</keyword>
<name>A0AAD6TWQ4_9AGAR</name>
<evidence type="ECO:0000313" key="4">
    <source>
        <dbReference type="Proteomes" id="UP001222325"/>
    </source>
</evidence>
<sequence>MAAKRLRFNPTVEVYEEHFVASASTGDCKYLRFNPSVDEYEACPIASVPTGCCNGAVSQHVLDPVLRPGTPLRLDFSLPSALFCQPSRLPPALLHTPASTPPVPRVTIRIPNMPDSETSPGLCQFYVLHSPEGEAVTVGDVLSAIHRSLREPLPSSDLAVLRHQTRRVKTVAGHGTSLDPRTKASVERDEEMGGARRVDQLNGYVVFAGIERPAGKDPLVWHVKLELCSRYDRV</sequence>
<accession>A0AAD6TWQ4</accession>
<evidence type="ECO:0000313" key="3">
    <source>
        <dbReference type="EMBL" id="KAJ7082045.1"/>
    </source>
</evidence>
<feature type="region of interest" description="Disordered" evidence="1">
    <location>
        <begin position="173"/>
        <end position="193"/>
    </location>
</feature>
<evidence type="ECO:0000256" key="1">
    <source>
        <dbReference type="SAM" id="MobiDB-lite"/>
    </source>
</evidence>
<evidence type="ECO:0000259" key="2">
    <source>
        <dbReference type="Pfam" id="PF20415"/>
    </source>
</evidence>
<reference evidence="3" key="1">
    <citation type="submission" date="2023-03" db="EMBL/GenBank/DDBJ databases">
        <title>Massive genome expansion in bonnet fungi (Mycena s.s.) driven by repeated elements and novel gene families across ecological guilds.</title>
        <authorList>
            <consortium name="Lawrence Berkeley National Laboratory"/>
            <person name="Harder C.B."/>
            <person name="Miyauchi S."/>
            <person name="Viragh M."/>
            <person name="Kuo A."/>
            <person name="Thoen E."/>
            <person name="Andreopoulos B."/>
            <person name="Lu D."/>
            <person name="Skrede I."/>
            <person name="Drula E."/>
            <person name="Henrissat B."/>
            <person name="Morin E."/>
            <person name="Kohler A."/>
            <person name="Barry K."/>
            <person name="LaButti K."/>
            <person name="Morin E."/>
            <person name="Salamov A."/>
            <person name="Lipzen A."/>
            <person name="Mereny Z."/>
            <person name="Hegedus B."/>
            <person name="Baldrian P."/>
            <person name="Stursova M."/>
            <person name="Weitz H."/>
            <person name="Taylor A."/>
            <person name="Grigoriev I.V."/>
            <person name="Nagy L.G."/>
            <person name="Martin F."/>
            <person name="Kauserud H."/>
        </authorList>
    </citation>
    <scope>NUCLEOTIDE SEQUENCE</scope>
    <source>
        <strain evidence="3">CBHHK173m</strain>
    </source>
</reference>
<proteinExistence type="predicted"/>
<gene>
    <name evidence="3" type="ORF">B0H15DRAFT_912546</name>
</gene>
<organism evidence="3 4">
    <name type="scientific">Mycena belliarum</name>
    <dbReference type="NCBI Taxonomy" id="1033014"/>
    <lineage>
        <taxon>Eukaryota</taxon>
        <taxon>Fungi</taxon>
        <taxon>Dikarya</taxon>
        <taxon>Basidiomycota</taxon>
        <taxon>Agaricomycotina</taxon>
        <taxon>Agaricomycetes</taxon>
        <taxon>Agaricomycetidae</taxon>
        <taxon>Agaricales</taxon>
        <taxon>Marasmiineae</taxon>
        <taxon>Mycenaceae</taxon>
        <taxon>Mycena</taxon>
    </lineage>
</organism>
<dbReference type="Pfam" id="PF20415">
    <property type="entry name" value="DUF6699"/>
    <property type="match status" value="1"/>
</dbReference>
<feature type="domain" description="DUF6699" evidence="2">
    <location>
        <begin position="82"/>
        <end position="212"/>
    </location>
</feature>
<dbReference type="EMBL" id="JARJCN010000047">
    <property type="protein sequence ID" value="KAJ7082045.1"/>
    <property type="molecule type" value="Genomic_DNA"/>
</dbReference>